<accession>K8YEC3</accession>
<dbReference type="Proteomes" id="UP000035800">
    <property type="component" value="Chromosome I"/>
</dbReference>
<name>K8YEC3_9LEPT</name>
<dbReference type="KEGG" id="lst:LSS_05528"/>
<dbReference type="STRING" id="758847.LSS_05528"/>
<evidence type="ECO:0000313" key="1">
    <source>
        <dbReference type="EMBL" id="EKT87800.1"/>
    </source>
</evidence>
<dbReference type="AlphaFoldDB" id="K8YEC3"/>
<sequence length="46" mass="5720">MTYIRPTKIPKVSFHIKFRSIRIFLRYFQFLEYSLDLDEPLSFSKF</sequence>
<reference evidence="1 2" key="1">
    <citation type="journal article" date="2012" name="Gene">
        <title>Sequence of Leptospira santarosai serovar Shermani genome and prediction of virulence-associated genes.</title>
        <authorList>
            <person name="Chou L.F."/>
            <person name="Chen Y.T."/>
            <person name="Lu C.W."/>
            <person name="Ko Y.C."/>
            <person name="Tang C.Y."/>
            <person name="Pan M.J."/>
            <person name="Tian Y.C."/>
            <person name="Chiu C.H."/>
            <person name="Hung C.C."/>
            <person name="Yang C.W."/>
        </authorList>
    </citation>
    <scope>NUCLEOTIDE SEQUENCE [LARGE SCALE GENOMIC DNA]</scope>
    <source>
        <strain evidence="1">LT 821</strain>
    </source>
</reference>
<organism evidence="1 2">
    <name type="scientific">Leptospira santarosai serovar Shermani str. LT 821</name>
    <dbReference type="NCBI Taxonomy" id="758847"/>
    <lineage>
        <taxon>Bacteria</taxon>
        <taxon>Pseudomonadati</taxon>
        <taxon>Spirochaetota</taxon>
        <taxon>Spirochaetia</taxon>
        <taxon>Leptospirales</taxon>
        <taxon>Leptospiraceae</taxon>
        <taxon>Leptospira</taxon>
    </lineage>
</organism>
<evidence type="ECO:0000313" key="2">
    <source>
        <dbReference type="Proteomes" id="UP000035800"/>
    </source>
</evidence>
<dbReference type="EMBL" id="CP006694">
    <property type="protein sequence ID" value="EKT87800.1"/>
    <property type="molecule type" value="Genomic_DNA"/>
</dbReference>
<reference evidence="1 2" key="2">
    <citation type="journal article" date="2014" name="Emerg. Microbes Infect.">
        <title>Potential impact on kidney infection: a whole-genome analysis of Leptospira santarosai serovar Shermani.</title>
        <authorList>
            <person name="Chou L.F."/>
            <person name="Chen T.W."/>
            <person name="Ko Y.C."/>
            <person name="Pan M.J."/>
            <person name="Tian Y.C."/>
            <person name="Chiu C.H."/>
            <person name="Tang P."/>
            <person name="Hung C.C."/>
            <person name="Yang C.W."/>
        </authorList>
    </citation>
    <scope>NUCLEOTIDE SEQUENCE</scope>
    <source>
        <strain evidence="1 2">LT 821</strain>
    </source>
</reference>
<gene>
    <name evidence="1" type="ORF">LSS_05528</name>
</gene>
<proteinExistence type="predicted"/>
<protein>
    <submittedName>
        <fullName evidence="1">Uncharacterized protein</fullName>
    </submittedName>
</protein>